<name>A0ABV9K7J7_9PORP</name>
<dbReference type="Proteomes" id="UP001596020">
    <property type="component" value="Unassembled WGS sequence"/>
</dbReference>
<keyword evidence="2" id="KW-1185">Reference proteome</keyword>
<accession>A0ABV9K7J7</accession>
<dbReference type="InterPro" id="IPR027848">
    <property type="entry name" value="DUF4494"/>
</dbReference>
<sequence>MNWFECKVSYEKTTETGVPKKVSESYLVDALSFTEAEARITKEITPFVSIGEFTISNIKRAKIAEIFESTDEMDDRYYKAKVLFITLDEKSGTEKKSPANMIVHAGSLEGAVARLREEMDKGMATYEIAAISDTTIMDIFPFENTIKE</sequence>
<dbReference type="EMBL" id="JBHSGO010000162">
    <property type="protein sequence ID" value="MFC4665981.1"/>
    <property type="molecule type" value="Genomic_DNA"/>
</dbReference>
<dbReference type="Pfam" id="PF14902">
    <property type="entry name" value="DUF4494"/>
    <property type="match status" value="1"/>
</dbReference>
<protein>
    <submittedName>
        <fullName evidence="1">DUF4494 domain-containing protein</fullName>
    </submittedName>
</protein>
<gene>
    <name evidence="1" type="ORF">ACFO3G_05130</name>
</gene>
<reference evidence="2" key="1">
    <citation type="journal article" date="2019" name="Int. J. Syst. Evol. Microbiol.">
        <title>The Global Catalogue of Microorganisms (GCM) 10K type strain sequencing project: providing services to taxonomists for standard genome sequencing and annotation.</title>
        <authorList>
            <consortium name="The Broad Institute Genomics Platform"/>
            <consortium name="The Broad Institute Genome Sequencing Center for Infectious Disease"/>
            <person name="Wu L."/>
            <person name="Ma J."/>
        </authorList>
    </citation>
    <scope>NUCLEOTIDE SEQUENCE [LARGE SCALE GENOMIC DNA]</scope>
    <source>
        <strain evidence="2">CGMCC 4.7357</strain>
    </source>
</reference>
<proteinExistence type="predicted"/>
<organism evidence="1 2">
    <name type="scientific">Falsiporphyromonas endometrii</name>
    <dbReference type="NCBI Taxonomy" id="1387297"/>
    <lineage>
        <taxon>Bacteria</taxon>
        <taxon>Pseudomonadati</taxon>
        <taxon>Bacteroidota</taxon>
        <taxon>Bacteroidia</taxon>
        <taxon>Bacteroidales</taxon>
        <taxon>Porphyromonadaceae</taxon>
        <taxon>Falsiporphyromonas</taxon>
    </lineage>
</organism>
<evidence type="ECO:0000313" key="2">
    <source>
        <dbReference type="Proteomes" id="UP001596020"/>
    </source>
</evidence>
<comment type="caution">
    <text evidence="1">The sequence shown here is derived from an EMBL/GenBank/DDBJ whole genome shotgun (WGS) entry which is preliminary data.</text>
</comment>
<evidence type="ECO:0000313" key="1">
    <source>
        <dbReference type="EMBL" id="MFC4665981.1"/>
    </source>
</evidence>
<dbReference type="RefSeq" id="WP_380078600.1">
    <property type="nucleotide sequence ID" value="NZ_JBHSGO010000162.1"/>
</dbReference>